<reference evidence="2 3" key="1">
    <citation type="submission" date="2019-10" db="EMBL/GenBank/DDBJ databases">
        <title>Assembly and Annotation for the nematode Trichostrongylus colubriformis.</title>
        <authorList>
            <person name="Martin J."/>
        </authorList>
    </citation>
    <scope>NUCLEOTIDE SEQUENCE [LARGE SCALE GENOMIC DNA]</scope>
    <source>
        <strain evidence="2">G859</strain>
        <tissue evidence="2">Whole worm</tissue>
    </source>
</reference>
<dbReference type="AlphaFoldDB" id="A0AAN8FBX5"/>
<proteinExistence type="predicted"/>
<organism evidence="2 3">
    <name type="scientific">Trichostrongylus colubriformis</name>
    <name type="common">Black scour worm</name>
    <dbReference type="NCBI Taxonomy" id="6319"/>
    <lineage>
        <taxon>Eukaryota</taxon>
        <taxon>Metazoa</taxon>
        <taxon>Ecdysozoa</taxon>
        <taxon>Nematoda</taxon>
        <taxon>Chromadorea</taxon>
        <taxon>Rhabditida</taxon>
        <taxon>Rhabditina</taxon>
        <taxon>Rhabditomorpha</taxon>
        <taxon>Strongyloidea</taxon>
        <taxon>Trichostrongylidae</taxon>
        <taxon>Trichostrongylus</taxon>
    </lineage>
</organism>
<dbReference type="Proteomes" id="UP001331761">
    <property type="component" value="Unassembled WGS sequence"/>
</dbReference>
<dbReference type="EMBL" id="WIXE01011275">
    <property type="protein sequence ID" value="KAK5976866.1"/>
    <property type="molecule type" value="Genomic_DNA"/>
</dbReference>
<keyword evidence="1" id="KW-1133">Transmembrane helix</keyword>
<keyword evidence="3" id="KW-1185">Reference proteome</keyword>
<evidence type="ECO:0000313" key="3">
    <source>
        <dbReference type="Proteomes" id="UP001331761"/>
    </source>
</evidence>
<evidence type="ECO:0000256" key="1">
    <source>
        <dbReference type="SAM" id="Phobius"/>
    </source>
</evidence>
<name>A0AAN8FBX5_TRICO</name>
<gene>
    <name evidence="2" type="ORF">GCK32_010863</name>
</gene>
<feature type="transmembrane region" description="Helical" evidence="1">
    <location>
        <begin position="128"/>
        <end position="149"/>
    </location>
</feature>
<accession>A0AAN8FBX5</accession>
<protein>
    <submittedName>
        <fullName evidence="2">Thrombospondin type 1 domain protein</fullName>
    </submittedName>
</protein>
<sequence>MIGPSGFFFATAADADLCGGNQTWSMAMSNRSIVSDFKISADVDADGKLFFFVGAPYNELVWFSGSNQEQAFTLPLERPIFIVLWYKGNGSALSNRRGFNVAYSMREVVQQNPTQPAASCHPVCQDTLIIGALAILFVLIIFVPPVVCASMTQKLHPYNLHDPALVDKMEDCGVMARSGTTDCTQMSEEKTAGMAHRSVGVQLSVQSTPRILQNTRFPAESPFPGGTGSISTCNDLEYDYYDGTTFPGSLLAPVDDVNNGLMTEINQLISQSALFSDRREENGTNGHV</sequence>
<keyword evidence="1" id="KW-0812">Transmembrane</keyword>
<keyword evidence="1" id="KW-0472">Membrane</keyword>
<comment type="caution">
    <text evidence="2">The sequence shown here is derived from an EMBL/GenBank/DDBJ whole genome shotgun (WGS) entry which is preliminary data.</text>
</comment>
<evidence type="ECO:0000313" key="2">
    <source>
        <dbReference type="EMBL" id="KAK5976866.1"/>
    </source>
</evidence>